<evidence type="ECO:0000256" key="13">
    <source>
        <dbReference type="ARBA" id="ARBA00023136"/>
    </source>
</evidence>
<dbReference type="GO" id="GO:0020037">
    <property type="term" value="F:heme binding"/>
    <property type="evidence" value="ECO:0007669"/>
    <property type="project" value="InterPro"/>
</dbReference>
<dbReference type="GO" id="GO:0005789">
    <property type="term" value="C:endoplasmic reticulum membrane"/>
    <property type="evidence" value="ECO:0007669"/>
    <property type="project" value="UniProtKB-SubCell"/>
</dbReference>
<evidence type="ECO:0000313" key="16">
    <source>
        <dbReference type="Proteomes" id="UP000708208"/>
    </source>
</evidence>
<dbReference type="AlphaFoldDB" id="A0A8J2LQ66"/>
<evidence type="ECO:0000313" key="15">
    <source>
        <dbReference type="EMBL" id="CAG7836749.1"/>
    </source>
</evidence>
<keyword evidence="12" id="KW-0503">Monooxygenase</keyword>
<proteinExistence type="inferred from homology"/>
<dbReference type="PANTHER" id="PTHR24300:SF376">
    <property type="entry name" value="CYTOCHROME P450 15A1"/>
    <property type="match status" value="1"/>
</dbReference>
<evidence type="ECO:0000256" key="12">
    <source>
        <dbReference type="ARBA" id="ARBA00023033"/>
    </source>
</evidence>
<dbReference type="Pfam" id="PF00067">
    <property type="entry name" value="p450"/>
    <property type="match status" value="1"/>
</dbReference>
<keyword evidence="10" id="KW-0560">Oxidoreductase</keyword>
<dbReference type="GO" id="GO:0016712">
    <property type="term" value="F:oxidoreductase activity, acting on paired donors, with incorporation or reduction of molecular oxygen, reduced flavin or flavoprotein as one donor, and incorporation of one atom of oxygen"/>
    <property type="evidence" value="ECO:0007669"/>
    <property type="project" value="TreeGrafter"/>
</dbReference>
<keyword evidence="8" id="KW-0256">Endoplasmic reticulum</keyword>
<evidence type="ECO:0000256" key="6">
    <source>
        <dbReference type="ARBA" id="ARBA00022617"/>
    </source>
</evidence>
<keyword evidence="13" id="KW-0472">Membrane</keyword>
<feature type="coiled-coil region" evidence="14">
    <location>
        <begin position="380"/>
        <end position="407"/>
    </location>
</feature>
<dbReference type="FunFam" id="1.10.630.10:FF:000238">
    <property type="entry name" value="Cytochrome P450 2A6"/>
    <property type="match status" value="1"/>
</dbReference>
<keyword evidence="14" id="KW-0175">Coiled coil</keyword>
<dbReference type="EMBL" id="CAJVCH010571139">
    <property type="protein sequence ID" value="CAG7836749.1"/>
    <property type="molecule type" value="Genomic_DNA"/>
</dbReference>
<comment type="cofactor">
    <cofactor evidence="1">
        <name>heme</name>
        <dbReference type="ChEBI" id="CHEBI:30413"/>
    </cofactor>
</comment>
<keyword evidence="7" id="KW-0479">Metal-binding</keyword>
<evidence type="ECO:0000256" key="8">
    <source>
        <dbReference type="ARBA" id="ARBA00022824"/>
    </source>
</evidence>
<dbReference type="InterPro" id="IPR050182">
    <property type="entry name" value="Cytochrome_P450_fam2"/>
</dbReference>
<comment type="function">
    <text evidence="2">May be involved in the metabolism of insect hormones and in the breakdown of synthetic insecticides.</text>
</comment>
<dbReference type="GO" id="GO:0006082">
    <property type="term" value="P:organic acid metabolic process"/>
    <property type="evidence" value="ECO:0007669"/>
    <property type="project" value="TreeGrafter"/>
</dbReference>
<comment type="subcellular location">
    <subcellularLocation>
        <location evidence="4">Endoplasmic reticulum membrane</location>
        <topology evidence="4">Peripheral membrane protein</topology>
    </subcellularLocation>
    <subcellularLocation>
        <location evidence="3">Microsome membrane</location>
        <topology evidence="3">Peripheral membrane protein</topology>
    </subcellularLocation>
</comment>
<evidence type="ECO:0000256" key="5">
    <source>
        <dbReference type="ARBA" id="ARBA00010617"/>
    </source>
</evidence>
<reference evidence="15" key="1">
    <citation type="submission" date="2021-06" db="EMBL/GenBank/DDBJ databases">
        <authorList>
            <person name="Hodson N. C."/>
            <person name="Mongue J. A."/>
            <person name="Jaron S. K."/>
        </authorList>
    </citation>
    <scope>NUCLEOTIDE SEQUENCE</scope>
</reference>
<gene>
    <name evidence="15" type="ORF">AFUS01_LOCUS45957</name>
</gene>
<protein>
    <recommendedName>
        <fullName evidence="17">Cytochrome P450</fullName>
    </recommendedName>
</protein>
<evidence type="ECO:0000256" key="11">
    <source>
        <dbReference type="ARBA" id="ARBA00023004"/>
    </source>
</evidence>
<dbReference type="GO" id="GO:0005506">
    <property type="term" value="F:iron ion binding"/>
    <property type="evidence" value="ECO:0007669"/>
    <property type="project" value="InterPro"/>
</dbReference>
<evidence type="ECO:0008006" key="17">
    <source>
        <dbReference type="Google" id="ProtNLM"/>
    </source>
</evidence>
<evidence type="ECO:0000256" key="10">
    <source>
        <dbReference type="ARBA" id="ARBA00023002"/>
    </source>
</evidence>
<sequence length="468" mass="54184">MACSCPRGIPIFGNTFQVSDRPQESYTKWREEWGKIFYLKFYKYDVIVLNDVKLIKECFNENVFTGRSEAMFTAVLSMGKNGILLSEGQTWVEQRRFTLRHLRDFGFGKQYMEDLIMDEVKDMIDDLKKQEGQSVMMNEKFALAVINSLWMIVAGKKFKHDDEEKIQILYDIDRMFATLSITSIIFLMEPWLLKVLPGPLGFTKTLALRDRLHEMLHDEITEHEETLPKDGNPRDFIDAYLLQIKETTEEKSSFYKEEGYKQLIAGIGDLFFAGSDTTSTTLSWTMLFMAYNPEVQTKLQMELDSVVGKSRSVSLADKSKLPYAEATVLEILRSSSITVLGNIRPQTTRMWFVHPNRNWRELTRKFAIWSWNETLTEDRISSLQKGLDSLNKNIELLDKKLEEQSEEFLDIRDGMTGLEKKINSIAESNCHCKIMIEENHSPEHPHGKYMAVQTPIIEMAGKPVPNRS</sequence>
<name>A0A8J2LQ66_9HEXA</name>
<evidence type="ECO:0000256" key="1">
    <source>
        <dbReference type="ARBA" id="ARBA00001971"/>
    </source>
</evidence>
<organism evidence="15 16">
    <name type="scientific">Allacma fusca</name>
    <dbReference type="NCBI Taxonomy" id="39272"/>
    <lineage>
        <taxon>Eukaryota</taxon>
        <taxon>Metazoa</taxon>
        <taxon>Ecdysozoa</taxon>
        <taxon>Arthropoda</taxon>
        <taxon>Hexapoda</taxon>
        <taxon>Collembola</taxon>
        <taxon>Symphypleona</taxon>
        <taxon>Sminthuridae</taxon>
        <taxon>Allacma</taxon>
    </lineage>
</organism>
<dbReference type="PANTHER" id="PTHR24300">
    <property type="entry name" value="CYTOCHROME P450 508A4-RELATED"/>
    <property type="match status" value="1"/>
</dbReference>
<keyword evidence="11" id="KW-0408">Iron</keyword>
<dbReference type="Proteomes" id="UP000708208">
    <property type="component" value="Unassembled WGS sequence"/>
</dbReference>
<dbReference type="GO" id="GO:0008395">
    <property type="term" value="F:steroid hydroxylase activity"/>
    <property type="evidence" value="ECO:0007669"/>
    <property type="project" value="TreeGrafter"/>
</dbReference>
<dbReference type="GO" id="GO:0006805">
    <property type="term" value="P:xenobiotic metabolic process"/>
    <property type="evidence" value="ECO:0007669"/>
    <property type="project" value="TreeGrafter"/>
</dbReference>
<evidence type="ECO:0000256" key="2">
    <source>
        <dbReference type="ARBA" id="ARBA00003690"/>
    </source>
</evidence>
<evidence type="ECO:0000256" key="7">
    <source>
        <dbReference type="ARBA" id="ARBA00022723"/>
    </source>
</evidence>
<dbReference type="OrthoDB" id="1055148at2759"/>
<evidence type="ECO:0000256" key="4">
    <source>
        <dbReference type="ARBA" id="ARBA00004406"/>
    </source>
</evidence>
<accession>A0A8J2LQ66</accession>
<comment type="similarity">
    <text evidence="5">Belongs to the cytochrome P450 family.</text>
</comment>
<dbReference type="InterPro" id="IPR001128">
    <property type="entry name" value="Cyt_P450"/>
</dbReference>
<comment type="caution">
    <text evidence="15">The sequence shown here is derived from an EMBL/GenBank/DDBJ whole genome shotgun (WGS) entry which is preliminary data.</text>
</comment>
<evidence type="ECO:0000256" key="3">
    <source>
        <dbReference type="ARBA" id="ARBA00004174"/>
    </source>
</evidence>
<evidence type="ECO:0000256" key="14">
    <source>
        <dbReference type="SAM" id="Coils"/>
    </source>
</evidence>
<keyword evidence="16" id="KW-1185">Reference proteome</keyword>
<evidence type="ECO:0000256" key="9">
    <source>
        <dbReference type="ARBA" id="ARBA00022848"/>
    </source>
</evidence>
<keyword evidence="9" id="KW-0492">Microsome</keyword>
<keyword evidence="6" id="KW-0349">Heme</keyword>